<evidence type="ECO:0000256" key="4">
    <source>
        <dbReference type="ARBA" id="ARBA00013834"/>
    </source>
</evidence>
<comment type="catalytic activity">
    <reaction evidence="8">
        <text>2'-deoxyguanosine + phosphate = 2-deoxy-alpha-D-ribose 1-phosphate + guanine</text>
        <dbReference type="Rhea" id="RHEA:27738"/>
        <dbReference type="ChEBI" id="CHEBI:16235"/>
        <dbReference type="ChEBI" id="CHEBI:17172"/>
        <dbReference type="ChEBI" id="CHEBI:43474"/>
        <dbReference type="ChEBI" id="CHEBI:57259"/>
        <dbReference type="EC" id="2.4.2.1"/>
    </reaction>
</comment>
<protein>
    <recommendedName>
        <fullName evidence="4">Purine nucleoside phosphorylase</fullName>
        <ecNumber evidence="3">2.4.2.1</ecNumber>
    </recommendedName>
    <alternativeName>
        <fullName evidence="12">Inosine phosphorylase</fullName>
    </alternativeName>
    <alternativeName>
        <fullName evidence="11">Inosine-guanosine phosphorylase</fullName>
    </alternativeName>
</protein>
<dbReference type="AlphaFoldDB" id="A0A9P1N6R1"/>
<dbReference type="Proteomes" id="UP001152747">
    <property type="component" value="Unassembled WGS sequence"/>
</dbReference>
<dbReference type="PANTHER" id="PTHR11904:SF9">
    <property type="entry name" value="PURINE NUCLEOSIDE PHOSPHORYLASE-RELATED"/>
    <property type="match status" value="1"/>
</dbReference>
<dbReference type="EMBL" id="CANHGI010000004">
    <property type="protein sequence ID" value="CAI5449832.1"/>
    <property type="molecule type" value="Genomic_DNA"/>
</dbReference>
<keyword evidence="6" id="KW-0808">Transferase</keyword>
<comment type="catalytic activity">
    <reaction evidence="7">
        <text>inosine + phosphate = alpha-D-ribose 1-phosphate + hypoxanthine</text>
        <dbReference type="Rhea" id="RHEA:27646"/>
        <dbReference type="ChEBI" id="CHEBI:17368"/>
        <dbReference type="ChEBI" id="CHEBI:17596"/>
        <dbReference type="ChEBI" id="CHEBI:43474"/>
        <dbReference type="ChEBI" id="CHEBI:57720"/>
        <dbReference type="EC" id="2.4.2.1"/>
    </reaction>
</comment>
<dbReference type="InterPro" id="IPR011268">
    <property type="entry name" value="Purine_phosphorylase"/>
</dbReference>
<evidence type="ECO:0000256" key="11">
    <source>
        <dbReference type="ARBA" id="ARBA00031036"/>
    </source>
</evidence>
<sequence>MENNNAQVAGAGGNAHTIDPRNYDDLLAVVASIKEQVGSEIAHGEIGIICGSGLGPIGDSVENPTILPYAKIPGFPVTHVVGHKGNLVFGTIRGKRVVCLQGRFHPYEHNMNLALCALPVRVLHLLGVKTLIVSNAAGGISSKFQYGDLMIIKDHIFLPALAGFSPLVGVNDSRFGERFVSVHDAYDKTYRNLATQIAQRNNMRLFEGVYVMSGGPQYESPAEVQLFKTVGADALGMSTCHEVTVARQLRNQSSRILTHHQYRQS</sequence>
<evidence type="ECO:0000313" key="14">
    <source>
        <dbReference type="EMBL" id="CAI5449832.1"/>
    </source>
</evidence>
<comment type="caution">
    <text evidence="14">The sequence shown here is derived from an EMBL/GenBank/DDBJ whole genome shotgun (WGS) entry which is preliminary data.</text>
</comment>
<evidence type="ECO:0000256" key="6">
    <source>
        <dbReference type="ARBA" id="ARBA00022679"/>
    </source>
</evidence>
<evidence type="ECO:0000256" key="9">
    <source>
        <dbReference type="ARBA" id="ARBA00023950"/>
    </source>
</evidence>
<comment type="catalytic activity">
    <reaction evidence="10">
        <text>guanosine + phosphate = alpha-D-ribose 1-phosphate + guanine</text>
        <dbReference type="Rhea" id="RHEA:13233"/>
        <dbReference type="ChEBI" id="CHEBI:16235"/>
        <dbReference type="ChEBI" id="CHEBI:16750"/>
        <dbReference type="ChEBI" id="CHEBI:43474"/>
        <dbReference type="ChEBI" id="CHEBI:57720"/>
        <dbReference type="EC" id="2.4.2.1"/>
    </reaction>
</comment>
<dbReference type="InterPro" id="IPR035994">
    <property type="entry name" value="Nucleoside_phosphorylase_sf"/>
</dbReference>
<dbReference type="OrthoDB" id="10261782at2759"/>
<comment type="catalytic activity">
    <reaction evidence="9">
        <text>2'-deoxyinosine + phosphate = 2-deoxy-alpha-D-ribose 1-phosphate + hypoxanthine</text>
        <dbReference type="Rhea" id="RHEA:27750"/>
        <dbReference type="ChEBI" id="CHEBI:17368"/>
        <dbReference type="ChEBI" id="CHEBI:28997"/>
        <dbReference type="ChEBI" id="CHEBI:43474"/>
        <dbReference type="ChEBI" id="CHEBI:57259"/>
        <dbReference type="EC" id="2.4.2.1"/>
    </reaction>
</comment>
<dbReference type="GO" id="GO:0004731">
    <property type="term" value="F:purine-nucleoside phosphorylase activity"/>
    <property type="evidence" value="ECO:0007669"/>
    <property type="project" value="UniProtKB-EC"/>
</dbReference>
<organism evidence="14 15">
    <name type="scientific">Caenorhabditis angaria</name>
    <dbReference type="NCBI Taxonomy" id="860376"/>
    <lineage>
        <taxon>Eukaryota</taxon>
        <taxon>Metazoa</taxon>
        <taxon>Ecdysozoa</taxon>
        <taxon>Nematoda</taxon>
        <taxon>Chromadorea</taxon>
        <taxon>Rhabditida</taxon>
        <taxon>Rhabditina</taxon>
        <taxon>Rhabditomorpha</taxon>
        <taxon>Rhabditoidea</taxon>
        <taxon>Rhabditidae</taxon>
        <taxon>Peloderinae</taxon>
        <taxon>Caenorhabditis</taxon>
    </lineage>
</organism>
<evidence type="ECO:0000256" key="1">
    <source>
        <dbReference type="ARBA" id="ARBA00005058"/>
    </source>
</evidence>
<dbReference type="InterPro" id="IPR011270">
    <property type="entry name" value="Pur_Nuc_Pase_Ino/Guo-sp"/>
</dbReference>
<dbReference type="PANTHER" id="PTHR11904">
    <property type="entry name" value="METHYLTHIOADENOSINE/PURINE NUCLEOSIDE PHOSPHORYLASE"/>
    <property type="match status" value="1"/>
</dbReference>
<dbReference type="GO" id="GO:0005737">
    <property type="term" value="C:cytoplasm"/>
    <property type="evidence" value="ECO:0007669"/>
    <property type="project" value="TreeGrafter"/>
</dbReference>
<evidence type="ECO:0000313" key="15">
    <source>
        <dbReference type="Proteomes" id="UP001152747"/>
    </source>
</evidence>
<evidence type="ECO:0000256" key="5">
    <source>
        <dbReference type="ARBA" id="ARBA00022676"/>
    </source>
</evidence>
<dbReference type="NCBIfam" id="TIGR01697">
    <property type="entry name" value="PNPH-PUNA-XAPA"/>
    <property type="match status" value="1"/>
</dbReference>
<dbReference type="EC" id="2.4.2.1" evidence="3"/>
<dbReference type="Pfam" id="PF01048">
    <property type="entry name" value="PNP_UDP_1"/>
    <property type="match status" value="1"/>
</dbReference>
<evidence type="ECO:0000256" key="10">
    <source>
        <dbReference type="ARBA" id="ARBA00023970"/>
    </source>
</evidence>
<evidence type="ECO:0000259" key="13">
    <source>
        <dbReference type="Pfam" id="PF01048"/>
    </source>
</evidence>
<dbReference type="CDD" id="cd09009">
    <property type="entry name" value="PNP-EcPNPII_like"/>
    <property type="match status" value="1"/>
</dbReference>
<dbReference type="GO" id="GO:0009116">
    <property type="term" value="P:nucleoside metabolic process"/>
    <property type="evidence" value="ECO:0007669"/>
    <property type="project" value="InterPro"/>
</dbReference>
<accession>A0A9P1N6R1</accession>
<reference evidence="14" key="1">
    <citation type="submission" date="2022-11" db="EMBL/GenBank/DDBJ databases">
        <authorList>
            <person name="Kikuchi T."/>
        </authorList>
    </citation>
    <scope>NUCLEOTIDE SEQUENCE</scope>
    <source>
        <strain evidence="14">PS1010</strain>
    </source>
</reference>
<comment type="similarity">
    <text evidence="2">Belongs to the PNP/MTAP phosphorylase family.</text>
</comment>
<keyword evidence="15" id="KW-1185">Reference proteome</keyword>
<evidence type="ECO:0000256" key="12">
    <source>
        <dbReference type="ARBA" id="ARBA00033072"/>
    </source>
</evidence>
<gene>
    <name evidence="14" type="ORF">CAMP_LOCUS12469</name>
</gene>
<evidence type="ECO:0000256" key="2">
    <source>
        <dbReference type="ARBA" id="ARBA00006751"/>
    </source>
</evidence>
<evidence type="ECO:0000256" key="7">
    <source>
        <dbReference type="ARBA" id="ARBA00023918"/>
    </source>
</evidence>
<dbReference type="NCBIfam" id="TIGR01700">
    <property type="entry name" value="PNPH"/>
    <property type="match status" value="1"/>
</dbReference>
<dbReference type="NCBIfam" id="NF006054">
    <property type="entry name" value="PRK08202.1"/>
    <property type="match status" value="1"/>
</dbReference>
<dbReference type="InterPro" id="IPR000845">
    <property type="entry name" value="Nucleoside_phosphorylase_d"/>
</dbReference>
<keyword evidence="5" id="KW-0328">Glycosyltransferase</keyword>
<dbReference type="Gene3D" id="3.40.50.1580">
    <property type="entry name" value="Nucleoside phosphorylase domain"/>
    <property type="match status" value="1"/>
</dbReference>
<name>A0A9P1N6R1_9PELO</name>
<dbReference type="SUPFAM" id="SSF53167">
    <property type="entry name" value="Purine and uridine phosphorylases"/>
    <property type="match status" value="1"/>
</dbReference>
<evidence type="ECO:0000256" key="8">
    <source>
        <dbReference type="ARBA" id="ARBA00023929"/>
    </source>
</evidence>
<comment type="pathway">
    <text evidence="1">Purine metabolism; purine nucleoside salvage.</text>
</comment>
<feature type="domain" description="Nucleoside phosphorylase" evidence="13">
    <location>
        <begin position="45"/>
        <end position="249"/>
    </location>
</feature>
<proteinExistence type="inferred from homology"/>
<evidence type="ECO:0000256" key="3">
    <source>
        <dbReference type="ARBA" id="ARBA00011886"/>
    </source>
</evidence>